<reference evidence="3" key="1">
    <citation type="journal article" date="2011" name="PLoS Genet.">
        <title>Genomic analysis of the necrotrophic fungal pathogens Sclerotinia sclerotiorum and Botrytis cinerea.</title>
        <authorList>
            <person name="Amselem J."/>
            <person name="Cuomo C.A."/>
            <person name="van Kan J.A."/>
            <person name="Viaud M."/>
            <person name="Benito E.P."/>
            <person name="Couloux A."/>
            <person name="Coutinho P.M."/>
            <person name="de Vries R.P."/>
            <person name="Dyer P.S."/>
            <person name="Fillinger S."/>
            <person name="Fournier E."/>
            <person name="Gout L."/>
            <person name="Hahn M."/>
            <person name="Kohn L."/>
            <person name="Lapalu N."/>
            <person name="Plummer K.M."/>
            <person name="Pradier J.M."/>
            <person name="Quevillon E."/>
            <person name="Sharon A."/>
            <person name="Simon A."/>
            <person name="ten Have A."/>
            <person name="Tudzynski B."/>
            <person name="Tudzynski P."/>
            <person name="Wincker P."/>
            <person name="Andrew M."/>
            <person name="Anthouard V."/>
            <person name="Beever R.E."/>
            <person name="Beffa R."/>
            <person name="Benoit I."/>
            <person name="Bouzid O."/>
            <person name="Brault B."/>
            <person name="Chen Z."/>
            <person name="Choquer M."/>
            <person name="Collemare J."/>
            <person name="Cotton P."/>
            <person name="Danchin E.G."/>
            <person name="Da Silva C."/>
            <person name="Gautier A."/>
            <person name="Giraud C."/>
            <person name="Giraud T."/>
            <person name="Gonzalez C."/>
            <person name="Grossetete S."/>
            <person name="Guldener U."/>
            <person name="Henrissat B."/>
            <person name="Howlett B.J."/>
            <person name="Kodira C."/>
            <person name="Kretschmer M."/>
            <person name="Lappartient A."/>
            <person name="Leroch M."/>
            <person name="Levis C."/>
            <person name="Mauceli E."/>
            <person name="Neuveglise C."/>
            <person name="Oeser B."/>
            <person name="Pearson M."/>
            <person name="Poulain J."/>
            <person name="Poussereau N."/>
            <person name="Quesneville H."/>
            <person name="Rascle C."/>
            <person name="Schumacher J."/>
            <person name="Segurens B."/>
            <person name="Sexton A."/>
            <person name="Silva E."/>
            <person name="Sirven C."/>
            <person name="Soanes D.M."/>
            <person name="Talbot N.J."/>
            <person name="Templeton M."/>
            <person name="Yandava C."/>
            <person name="Yarden O."/>
            <person name="Zeng Q."/>
            <person name="Rollins J.A."/>
            <person name="Lebrun M.H."/>
            <person name="Dickman M."/>
        </authorList>
    </citation>
    <scope>NUCLEOTIDE SEQUENCE [LARGE SCALE GENOMIC DNA]</scope>
    <source>
        <strain evidence="3">T4</strain>
    </source>
</reference>
<organism evidence="2 3">
    <name type="scientific">Botryotinia fuckeliana (strain T4)</name>
    <name type="common">Noble rot fungus</name>
    <name type="synonym">Botrytis cinerea</name>
    <dbReference type="NCBI Taxonomy" id="999810"/>
    <lineage>
        <taxon>Eukaryota</taxon>
        <taxon>Fungi</taxon>
        <taxon>Dikarya</taxon>
        <taxon>Ascomycota</taxon>
        <taxon>Pezizomycotina</taxon>
        <taxon>Leotiomycetes</taxon>
        <taxon>Helotiales</taxon>
        <taxon>Sclerotiniaceae</taxon>
        <taxon>Botrytis</taxon>
    </lineage>
</organism>
<evidence type="ECO:0000313" key="2">
    <source>
        <dbReference type="EMBL" id="CCD47531.1"/>
    </source>
</evidence>
<sequence length="66" mass="7830">MHTSPLCRKPIKHAEAIQFYLHQVRHTWAPYKNRKIEPNSHQTGHPGDEPLRRQVRISEPLIAQWV</sequence>
<feature type="region of interest" description="Disordered" evidence="1">
    <location>
        <begin position="32"/>
        <end position="55"/>
    </location>
</feature>
<dbReference type="InParanoid" id="G2Y4E1"/>
<dbReference type="EMBL" id="FQ790286">
    <property type="protein sequence ID" value="CCD47531.1"/>
    <property type="molecule type" value="Genomic_DNA"/>
</dbReference>
<gene>
    <name evidence="2" type="ORF">BofuT4_uP006900.1</name>
</gene>
<proteinExistence type="predicted"/>
<dbReference type="HOGENOM" id="CLU_2830905_0_0_1"/>
<name>G2Y4E1_BOTF4</name>
<evidence type="ECO:0000313" key="3">
    <source>
        <dbReference type="Proteomes" id="UP000008177"/>
    </source>
</evidence>
<accession>G2Y4E1</accession>
<dbReference type="AlphaFoldDB" id="G2Y4E1"/>
<protein>
    <submittedName>
        <fullName evidence="2">Uncharacterized protein</fullName>
    </submittedName>
</protein>
<dbReference type="Proteomes" id="UP000008177">
    <property type="component" value="Unplaced contigs"/>
</dbReference>
<evidence type="ECO:0000256" key="1">
    <source>
        <dbReference type="SAM" id="MobiDB-lite"/>
    </source>
</evidence>